<dbReference type="Proteomes" id="UP000594263">
    <property type="component" value="Unplaced"/>
</dbReference>
<keyword evidence="7 8" id="KW-0472">Membrane</keyword>
<dbReference type="PANTHER" id="PTHR33573">
    <property type="entry name" value="CASP-LIKE PROTEIN 4A4"/>
    <property type="match status" value="1"/>
</dbReference>
<feature type="transmembrane region" description="Helical" evidence="8">
    <location>
        <begin position="161"/>
        <end position="182"/>
    </location>
</feature>
<proteinExistence type="inferred from homology"/>
<evidence type="ECO:0000256" key="3">
    <source>
        <dbReference type="ARBA" id="ARBA00011489"/>
    </source>
</evidence>
<dbReference type="OMA" id="DPPNITF"/>
<evidence type="ECO:0000256" key="6">
    <source>
        <dbReference type="ARBA" id="ARBA00022989"/>
    </source>
</evidence>
<keyword evidence="5 8" id="KW-0812">Transmembrane</keyword>
<evidence type="ECO:0000256" key="7">
    <source>
        <dbReference type="ARBA" id="ARBA00023136"/>
    </source>
</evidence>
<evidence type="ECO:0000313" key="11">
    <source>
        <dbReference type="Proteomes" id="UP000594263"/>
    </source>
</evidence>
<evidence type="ECO:0000256" key="8">
    <source>
        <dbReference type="RuleBase" id="RU361233"/>
    </source>
</evidence>
<dbReference type="GO" id="GO:0005886">
    <property type="term" value="C:plasma membrane"/>
    <property type="evidence" value="ECO:0007669"/>
    <property type="project" value="UniProtKB-SubCell"/>
</dbReference>
<dbReference type="Pfam" id="PF04535">
    <property type="entry name" value="CASP_dom"/>
    <property type="match status" value="1"/>
</dbReference>
<dbReference type="Gramene" id="Kaladp0060s0292.1.v1.1">
    <property type="protein sequence ID" value="Kaladp0060s0292.1.v1.1"/>
    <property type="gene ID" value="Kaladp0060s0292.v1.1"/>
</dbReference>
<reference evidence="10" key="1">
    <citation type="submission" date="2021-01" db="UniProtKB">
        <authorList>
            <consortium name="EnsemblPlants"/>
        </authorList>
    </citation>
    <scope>IDENTIFICATION</scope>
</reference>
<evidence type="ECO:0000256" key="1">
    <source>
        <dbReference type="ARBA" id="ARBA00004651"/>
    </source>
</evidence>
<protein>
    <recommendedName>
        <fullName evidence="8">CASP-like protein</fullName>
    </recommendedName>
</protein>
<comment type="similarity">
    <text evidence="2 8">Belongs to the Casparian strip membrane proteins (CASP) family.</text>
</comment>
<name>A0A7N0UCL6_KALFE</name>
<keyword evidence="6 8" id="KW-1133">Transmembrane helix</keyword>
<feature type="transmembrane region" description="Helical" evidence="8">
    <location>
        <begin position="114"/>
        <end position="141"/>
    </location>
</feature>
<dbReference type="AlphaFoldDB" id="A0A7N0UCL6"/>
<keyword evidence="11" id="KW-1185">Reference proteome</keyword>
<dbReference type="InterPro" id="IPR006702">
    <property type="entry name" value="CASP_dom"/>
</dbReference>
<sequence>MAPTPPAPPTAAAGIHPVAPLRSSSSGILLTKLVLRALTIALTFIALLVLTTNTLTVIYLGDYGTLTPMKVKFNDVISYRYMLFTILLGLLYSLLQTALTAFHLSSGKRISNILVYLDFFGDIVLLYALATGAAAGFAISIDLGEHLKDYEKFLAKGNASASMLLLGSICSVVSLVFSSFGLEQRF</sequence>
<comment type="subcellular location">
    <subcellularLocation>
        <location evidence="1 8">Cell membrane</location>
        <topology evidence="1 8">Multi-pass membrane protein</topology>
    </subcellularLocation>
</comment>
<dbReference type="PANTHER" id="PTHR33573:SF40">
    <property type="entry name" value="CASP-LIKE PROTEIN 4D2"/>
    <property type="match status" value="1"/>
</dbReference>
<keyword evidence="4 8" id="KW-1003">Cell membrane</keyword>
<evidence type="ECO:0000256" key="4">
    <source>
        <dbReference type="ARBA" id="ARBA00022475"/>
    </source>
</evidence>
<dbReference type="EnsemblPlants" id="Kaladp0060s0292.1.v1.1">
    <property type="protein sequence ID" value="Kaladp0060s0292.1.v1.1"/>
    <property type="gene ID" value="Kaladp0060s0292.v1.1"/>
</dbReference>
<evidence type="ECO:0000256" key="2">
    <source>
        <dbReference type="ARBA" id="ARBA00007651"/>
    </source>
</evidence>
<comment type="subunit">
    <text evidence="3 8">Homodimer and heterodimers.</text>
</comment>
<feature type="transmembrane region" description="Helical" evidence="8">
    <location>
        <begin position="81"/>
        <end position="102"/>
    </location>
</feature>
<organism evidence="10 11">
    <name type="scientific">Kalanchoe fedtschenkoi</name>
    <name type="common">Lavender scallops</name>
    <name type="synonym">South American air plant</name>
    <dbReference type="NCBI Taxonomy" id="63787"/>
    <lineage>
        <taxon>Eukaryota</taxon>
        <taxon>Viridiplantae</taxon>
        <taxon>Streptophyta</taxon>
        <taxon>Embryophyta</taxon>
        <taxon>Tracheophyta</taxon>
        <taxon>Spermatophyta</taxon>
        <taxon>Magnoliopsida</taxon>
        <taxon>eudicotyledons</taxon>
        <taxon>Gunneridae</taxon>
        <taxon>Pentapetalae</taxon>
        <taxon>Saxifragales</taxon>
        <taxon>Crassulaceae</taxon>
        <taxon>Kalanchoe</taxon>
    </lineage>
</organism>
<feature type="transmembrane region" description="Helical" evidence="8">
    <location>
        <begin position="33"/>
        <end position="61"/>
    </location>
</feature>
<evidence type="ECO:0000259" key="9">
    <source>
        <dbReference type="Pfam" id="PF04535"/>
    </source>
</evidence>
<evidence type="ECO:0000256" key="5">
    <source>
        <dbReference type="ARBA" id="ARBA00022692"/>
    </source>
</evidence>
<evidence type="ECO:0000313" key="10">
    <source>
        <dbReference type="EnsemblPlants" id="Kaladp0060s0292.1.v1.1"/>
    </source>
</evidence>
<feature type="domain" description="Casparian strip membrane protein" evidence="9">
    <location>
        <begin position="29"/>
        <end position="170"/>
    </location>
</feature>
<accession>A0A7N0UCL6</accession>